<dbReference type="AlphaFoldDB" id="A0A1Y1RVT6"/>
<protein>
    <recommendedName>
        <fullName evidence="1">PilZ domain-containing protein</fullName>
    </recommendedName>
</protein>
<dbReference type="Pfam" id="PF07238">
    <property type="entry name" value="PilZ"/>
    <property type="match status" value="1"/>
</dbReference>
<name>A0A1Y1RVT6_9SPIO</name>
<feature type="domain" description="PilZ" evidence="1">
    <location>
        <begin position="26"/>
        <end position="119"/>
    </location>
</feature>
<reference evidence="2 3" key="1">
    <citation type="submission" date="2017-03" db="EMBL/GenBank/DDBJ databases">
        <title>Draft Genome sequence of Marispirochaeta sp. strain JC444.</title>
        <authorList>
            <person name="Shivani Y."/>
            <person name="Subhash Y."/>
            <person name="Sasikala C."/>
            <person name="Ramana C."/>
        </authorList>
    </citation>
    <scope>NUCLEOTIDE SEQUENCE [LARGE SCALE GENOMIC DNA]</scope>
    <source>
        <strain evidence="2 3">JC444</strain>
    </source>
</reference>
<proteinExistence type="predicted"/>
<evidence type="ECO:0000313" key="3">
    <source>
        <dbReference type="Proteomes" id="UP000192343"/>
    </source>
</evidence>
<sequence>MSPHYLHLSYQRRTLIPRKKVMEEKRGMTRYDLVVPAVVKVANSHRGLKGFQAYTRDVSSQGTFLKMKQPLELGRRVEIELYLSINKLQEFFKLHEQVCVKVRGEVIRIEQGGVGISFDKRYTILPSMGDIDTPPAEDLKEDA</sequence>
<comment type="caution">
    <text evidence="2">The sequence shown here is derived from an EMBL/GenBank/DDBJ whole genome shotgun (WGS) entry which is preliminary data.</text>
</comment>
<accession>A0A1Y1RVT6</accession>
<evidence type="ECO:0000259" key="1">
    <source>
        <dbReference type="Pfam" id="PF07238"/>
    </source>
</evidence>
<organism evidence="2 3">
    <name type="scientific">Marispirochaeta aestuarii</name>
    <dbReference type="NCBI Taxonomy" id="1963862"/>
    <lineage>
        <taxon>Bacteria</taxon>
        <taxon>Pseudomonadati</taxon>
        <taxon>Spirochaetota</taxon>
        <taxon>Spirochaetia</taxon>
        <taxon>Spirochaetales</taxon>
        <taxon>Spirochaetaceae</taxon>
        <taxon>Marispirochaeta</taxon>
    </lineage>
</organism>
<dbReference type="InterPro" id="IPR009875">
    <property type="entry name" value="PilZ_domain"/>
</dbReference>
<dbReference type="Gene3D" id="2.40.10.220">
    <property type="entry name" value="predicted glycosyltransferase like domains"/>
    <property type="match status" value="1"/>
</dbReference>
<evidence type="ECO:0000313" key="2">
    <source>
        <dbReference type="EMBL" id="ORC32666.1"/>
    </source>
</evidence>
<dbReference type="STRING" id="1963862.B4O97_16025"/>
<dbReference type="Proteomes" id="UP000192343">
    <property type="component" value="Unassembled WGS sequence"/>
</dbReference>
<keyword evidence="3" id="KW-1185">Reference proteome</keyword>
<gene>
    <name evidence="2" type="ORF">B4O97_16025</name>
</gene>
<dbReference type="EMBL" id="MWQY01000021">
    <property type="protein sequence ID" value="ORC32666.1"/>
    <property type="molecule type" value="Genomic_DNA"/>
</dbReference>
<dbReference type="GO" id="GO:0035438">
    <property type="term" value="F:cyclic-di-GMP binding"/>
    <property type="evidence" value="ECO:0007669"/>
    <property type="project" value="InterPro"/>
</dbReference>
<dbReference type="SUPFAM" id="SSF141371">
    <property type="entry name" value="PilZ domain-like"/>
    <property type="match status" value="1"/>
</dbReference>